<comment type="caution">
    <text evidence="3">The sequence shown here is derived from an EMBL/GenBank/DDBJ whole genome shotgun (WGS) entry which is preliminary data.</text>
</comment>
<gene>
    <name evidence="3" type="ORF">MXD59_21375</name>
</gene>
<dbReference type="Gene3D" id="2.30.30.940">
    <property type="match status" value="1"/>
</dbReference>
<dbReference type="EMBL" id="JALKFT010000030">
    <property type="protein sequence ID" value="MCK9878290.1"/>
    <property type="molecule type" value="Genomic_DNA"/>
</dbReference>
<keyword evidence="4" id="KW-1185">Reference proteome</keyword>
<evidence type="ECO:0000313" key="4">
    <source>
        <dbReference type="Proteomes" id="UP001201873"/>
    </source>
</evidence>
<protein>
    <submittedName>
        <fullName evidence="3">Relaxase domain-containing protein</fullName>
    </submittedName>
</protein>
<feature type="region of interest" description="Disordered" evidence="1">
    <location>
        <begin position="1011"/>
        <end position="1038"/>
    </location>
</feature>
<organism evidence="3 4">
    <name type="scientific">Frankia umida</name>
    <dbReference type="NCBI Taxonomy" id="573489"/>
    <lineage>
        <taxon>Bacteria</taxon>
        <taxon>Bacillati</taxon>
        <taxon>Actinomycetota</taxon>
        <taxon>Actinomycetes</taxon>
        <taxon>Frankiales</taxon>
        <taxon>Frankiaceae</taxon>
        <taxon>Frankia</taxon>
    </lineage>
</organism>
<feature type="domain" description="TrwC relaxase" evidence="2">
    <location>
        <begin position="18"/>
        <end position="393"/>
    </location>
</feature>
<evidence type="ECO:0000259" key="2">
    <source>
        <dbReference type="Pfam" id="PF08751"/>
    </source>
</evidence>
<name>A0ABT0K3E7_9ACTN</name>
<dbReference type="Pfam" id="PF08751">
    <property type="entry name" value="TrwC"/>
    <property type="match status" value="1"/>
</dbReference>
<dbReference type="CDD" id="cd18809">
    <property type="entry name" value="SF1_C_RecD"/>
    <property type="match status" value="1"/>
</dbReference>
<dbReference type="InterPro" id="IPR014862">
    <property type="entry name" value="TrwC"/>
</dbReference>
<accession>A0ABT0K3E7</accession>
<dbReference type="SUPFAM" id="SSF55464">
    <property type="entry name" value="Origin of replication-binding domain, RBD-like"/>
    <property type="match status" value="1"/>
</dbReference>
<dbReference type="SUPFAM" id="SSF52540">
    <property type="entry name" value="P-loop containing nucleoside triphosphate hydrolases"/>
    <property type="match status" value="2"/>
</dbReference>
<dbReference type="Pfam" id="PF13604">
    <property type="entry name" value="AAA_30"/>
    <property type="match status" value="1"/>
</dbReference>
<dbReference type="Gene3D" id="3.40.50.300">
    <property type="entry name" value="P-loop containing nucleotide triphosphate hydrolases"/>
    <property type="match status" value="2"/>
</dbReference>
<feature type="compositionally biased region" description="Low complexity" evidence="1">
    <location>
        <begin position="536"/>
        <end position="563"/>
    </location>
</feature>
<proteinExistence type="predicted"/>
<feature type="region of interest" description="Disordered" evidence="1">
    <location>
        <begin position="536"/>
        <end position="564"/>
    </location>
</feature>
<evidence type="ECO:0000313" key="3">
    <source>
        <dbReference type="EMBL" id="MCK9878290.1"/>
    </source>
</evidence>
<feature type="region of interest" description="Disordered" evidence="1">
    <location>
        <begin position="1345"/>
        <end position="1365"/>
    </location>
</feature>
<reference evidence="3 4" key="1">
    <citation type="submission" date="2022-04" db="EMBL/GenBank/DDBJ databases">
        <title>Genome diversity in the genus Frankia.</title>
        <authorList>
            <person name="Carlos-Shanley C."/>
            <person name="Hahn D."/>
        </authorList>
    </citation>
    <scope>NUCLEOTIDE SEQUENCE [LARGE SCALE GENOMIC DNA]</scope>
    <source>
        <strain evidence="3 4">Ag45/Mut15</strain>
    </source>
</reference>
<sequence length="1386" mass="149616">MVDYVDGGGAGEPAVAGAAYYREGGRLSGRARGSGAEIAGLSRAGSNVTAEQLQRLLSGEHAASGRPLLSAVGSASRLPRTRHHLQLGREWFTLTEAADVAGVDVSYLRRLARASAQAQSGPATTTADDLTNGEPAPAMLRAERDPQSGRWRVSRDELLRFLRQREPPTVVIGYDVVCSAPKSLSVAYGFADDELRDDIVAAVNAGVDALVDHLERYAVQGMLDRRNRPGLGLAAASYQHEVSRADEAHLHIHNIVANAVAVPLFDEDGTPLREADGTAIVQWRALDGELFLQHVRTAGFVGAAAMRHELTRRRGVRWGPVRNGVAELAAFPPSLLAAFSTRHGQVHEEFAQLVAGGLFPDGRTEAAAQRRSRASKKVLADDQIRARQAAILAAAGWTPSQVNALLAHQPQPAQTPAGDEVPALVDQLVGPHGVTANSTAFTRRDVYQQVAAWAVDRLDATEISRIVGRAMADPRVVLIEERDQRRRRTEQYYTTEDLLAAEDSLLTLHRQGRVDHGGLPHPLLPADAISAALAADPPANATSTSTSPATDPSTSTSAAQPSAIHLSDEQDALLRAVLTSTDLMRPVIGPAGSGKTTVMRVLARILTERGYAVLGAAHGGRQAEQLGAALDVPSRVVSAWITLLDTADDPTTHWPADQTVLVVDEASQVSTRDAERIARHATRTGTVVILVGDPAQLGSVGAGGWFAHLVDRHPPLGLASVRRQKGPAMRSVRAALDGLRTAVPARTMSALARLADDGHLRLFNDRESLLSAAATDWYQERTAGLARAAAPMMAEHQRDVDSLNITARAALQADGSLTGPVLTVAGRDFQAGDEVITLTQAGHTLIPHGRGRQHYIRTGTIGRITAVHVDPGRPDAQYLQVRFPGRGTVRVGWDYLTHPFPDGRDGGLAHAYALTAHKAQGSTMPTARPLIADDTSRAGLYVMLSRAQHDLRAYLIRRHDLESGLDDENWLPVLPTADATTRLAERIRASRDERLARDIDPHAHAAHHLAATHTLPELHRLRHGQPSSTRGSPYPSPGVVRRAELAAEAALAAAALADPAPQLLARLGPRPASGPHRDHWDRAVTAATIYQAHVPDTRLDDPELPPAPARSHPDEWAVQRRDARDLALAWVSRLGPSARELFDMRTRAVPRDRAIAGIHALLDSGRAPSGLLAQLTTEGQSPVRDPAAILDHRVTALCHEHAVDASLHQLPPPRSLTDLWQAATTLLDAAEIAHLATHPPNKLAGELDRVRRTRRDLEAADRTAAIPEDDQAAQRALHDRERRLDAALTRQADAAQLNLRQNPARYLTDLLGPVPSTENLAHSWYTRAGQIEDYRLRTLGLPYGQPAQPEADLPSHRALGTMPDDPEHRRRYLELITTTDTLDLRL</sequence>
<evidence type="ECO:0000256" key="1">
    <source>
        <dbReference type="SAM" id="MobiDB-lite"/>
    </source>
</evidence>
<dbReference type="NCBIfam" id="NF041492">
    <property type="entry name" value="MobF"/>
    <property type="match status" value="1"/>
</dbReference>
<dbReference type="Proteomes" id="UP001201873">
    <property type="component" value="Unassembled WGS sequence"/>
</dbReference>
<dbReference type="RefSeq" id="WP_248826417.1">
    <property type="nucleotide sequence ID" value="NZ_JALKFT010000030.1"/>
</dbReference>
<dbReference type="InterPro" id="IPR027417">
    <property type="entry name" value="P-loop_NTPase"/>
</dbReference>